<comment type="caution">
    <text evidence="7">The sequence shown here is derived from an EMBL/GenBank/DDBJ whole genome shotgun (WGS) entry which is preliminary data.</text>
</comment>
<feature type="transmembrane region" description="Helical" evidence="6">
    <location>
        <begin position="132"/>
        <end position="153"/>
    </location>
</feature>
<evidence type="ECO:0000313" key="7">
    <source>
        <dbReference type="EMBL" id="RDI20100.1"/>
    </source>
</evidence>
<sequence>MCAGTLFVAMALVLFGQAGLLTGGTAGAAFLLHYATGIGLGQGFFLLNLPFYGFAWKQMGGEFTVKTFAAVLLLSVLTELAPRFVSIQALHPAFAAIFGGLMLGTGCLFLARHRASLGGATVISLYLQERRGWRAGKVQLAIDCTVLLAALFVVEPSRVGWSILGAGVMGGFLWINHRPGRYVGS</sequence>
<feature type="transmembrane region" description="Helical" evidence="6">
    <location>
        <begin position="63"/>
        <end position="81"/>
    </location>
</feature>
<dbReference type="Pfam" id="PF02588">
    <property type="entry name" value="YitT_membrane"/>
    <property type="match status" value="1"/>
</dbReference>
<dbReference type="InterPro" id="IPR003740">
    <property type="entry name" value="YitT"/>
</dbReference>
<dbReference type="STRING" id="433924.NS331_19035"/>
<dbReference type="InterPro" id="IPR051461">
    <property type="entry name" value="UPF0750_membrane"/>
</dbReference>
<organism evidence="7 8">
    <name type="scientific">Pseudacidovorax intermedius</name>
    <dbReference type="NCBI Taxonomy" id="433924"/>
    <lineage>
        <taxon>Bacteria</taxon>
        <taxon>Pseudomonadati</taxon>
        <taxon>Pseudomonadota</taxon>
        <taxon>Betaproteobacteria</taxon>
        <taxon>Burkholderiales</taxon>
        <taxon>Comamonadaceae</taxon>
        <taxon>Pseudacidovorax</taxon>
    </lineage>
</organism>
<gene>
    <name evidence="7" type="ORF">DFR41_11175</name>
</gene>
<feature type="transmembrane region" description="Helical" evidence="6">
    <location>
        <begin position="159"/>
        <end position="175"/>
    </location>
</feature>
<feature type="transmembrane region" description="Helical" evidence="6">
    <location>
        <begin position="93"/>
        <end position="111"/>
    </location>
</feature>
<dbReference type="Proteomes" id="UP000255265">
    <property type="component" value="Unassembled WGS sequence"/>
</dbReference>
<evidence type="ECO:0000256" key="3">
    <source>
        <dbReference type="ARBA" id="ARBA00022692"/>
    </source>
</evidence>
<keyword evidence="3 6" id="KW-0812">Transmembrane</keyword>
<keyword evidence="2" id="KW-1003">Cell membrane</keyword>
<accession>A0A370F7L2</accession>
<proteinExistence type="predicted"/>
<protein>
    <submittedName>
        <fullName evidence="7">Putative 5xTM membrane YitT family protein</fullName>
    </submittedName>
</protein>
<evidence type="ECO:0000256" key="5">
    <source>
        <dbReference type="ARBA" id="ARBA00023136"/>
    </source>
</evidence>
<evidence type="ECO:0000256" key="4">
    <source>
        <dbReference type="ARBA" id="ARBA00022989"/>
    </source>
</evidence>
<name>A0A370F7L2_9BURK</name>
<reference evidence="7 8" key="1">
    <citation type="submission" date="2018-07" db="EMBL/GenBank/DDBJ databases">
        <title>Genomic Encyclopedia of Type Strains, Phase IV (KMG-IV): sequencing the most valuable type-strain genomes for metagenomic binning, comparative biology and taxonomic classification.</title>
        <authorList>
            <person name="Goeker M."/>
        </authorList>
    </citation>
    <scope>NUCLEOTIDE SEQUENCE [LARGE SCALE GENOMIC DNA]</scope>
    <source>
        <strain evidence="7 8">DSM 21352</strain>
    </source>
</reference>
<evidence type="ECO:0000256" key="6">
    <source>
        <dbReference type="SAM" id="Phobius"/>
    </source>
</evidence>
<evidence type="ECO:0000256" key="1">
    <source>
        <dbReference type="ARBA" id="ARBA00004651"/>
    </source>
</evidence>
<comment type="subcellular location">
    <subcellularLocation>
        <location evidence="1">Cell membrane</location>
        <topology evidence="1">Multi-pass membrane protein</topology>
    </subcellularLocation>
</comment>
<feature type="transmembrane region" description="Helical" evidence="6">
    <location>
        <begin position="28"/>
        <end position="51"/>
    </location>
</feature>
<keyword evidence="8" id="KW-1185">Reference proteome</keyword>
<keyword evidence="5 6" id="KW-0472">Membrane</keyword>
<dbReference type="GO" id="GO:0005886">
    <property type="term" value="C:plasma membrane"/>
    <property type="evidence" value="ECO:0007669"/>
    <property type="project" value="UniProtKB-SubCell"/>
</dbReference>
<dbReference type="AlphaFoldDB" id="A0A370F7L2"/>
<dbReference type="PANTHER" id="PTHR33545">
    <property type="entry name" value="UPF0750 MEMBRANE PROTEIN YITT-RELATED"/>
    <property type="match status" value="1"/>
</dbReference>
<evidence type="ECO:0000313" key="8">
    <source>
        <dbReference type="Proteomes" id="UP000255265"/>
    </source>
</evidence>
<dbReference type="EMBL" id="QQAV01000011">
    <property type="protein sequence ID" value="RDI20100.1"/>
    <property type="molecule type" value="Genomic_DNA"/>
</dbReference>
<evidence type="ECO:0000256" key="2">
    <source>
        <dbReference type="ARBA" id="ARBA00022475"/>
    </source>
</evidence>
<dbReference type="PANTHER" id="PTHR33545:SF5">
    <property type="entry name" value="UPF0750 MEMBRANE PROTEIN YITT"/>
    <property type="match status" value="1"/>
</dbReference>
<keyword evidence="4 6" id="KW-1133">Transmembrane helix</keyword>